<reference evidence="2" key="1">
    <citation type="submission" date="2020-04" db="EMBL/GenBank/DDBJ databases">
        <authorList>
            <person name="Chiriac C."/>
            <person name="Salcher M."/>
            <person name="Ghai R."/>
            <person name="Kavagutti S V."/>
        </authorList>
    </citation>
    <scope>NUCLEOTIDE SEQUENCE</scope>
</reference>
<evidence type="ECO:0000259" key="1">
    <source>
        <dbReference type="Pfam" id="PF20557"/>
    </source>
</evidence>
<evidence type="ECO:0000313" key="4">
    <source>
        <dbReference type="EMBL" id="CAB4166078.1"/>
    </source>
</evidence>
<sequence>MAITIVATVGSATANSYVTEVEQIAYMAARLNASSWTSITGSTCTETEKAAMVEATRELTWLTWQGARTDSTQVLAWPRAWVSNPDSPNFAWNYYLSNIIPLRIKDATCELAFQFIKAGTTDIAALDPNLGVIDKKVSVLSTTYQPWQRPTGLARFPSVMRLVRPLLEAASFMTPLVRG</sequence>
<dbReference type="EMBL" id="LR796565">
    <property type="protein sequence ID" value="CAB4152141.1"/>
    <property type="molecule type" value="Genomic_DNA"/>
</dbReference>
<accession>A0A6J5LUP2</accession>
<protein>
    <recommendedName>
        <fullName evidence="1">Putative DnaT-like domain-containing protein</fullName>
    </recommendedName>
</protein>
<dbReference type="EMBL" id="LR796793">
    <property type="protein sequence ID" value="CAB4166078.1"/>
    <property type="molecule type" value="Genomic_DNA"/>
</dbReference>
<organism evidence="2">
    <name type="scientific">uncultured Caudovirales phage</name>
    <dbReference type="NCBI Taxonomy" id="2100421"/>
    <lineage>
        <taxon>Viruses</taxon>
        <taxon>Duplodnaviria</taxon>
        <taxon>Heunggongvirae</taxon>
        <taxon>Uroviricota</taxon>
        <taxon>Caudoviricetes</taxon>
        <taxon>Peduoviridae</taxon>
        <taxon>Maltschvirus</taxon>
        <taxon>Maltschvirus maltsch</taxon>
    </lineage>
</organism>
<evidence type="ECO:0000313" key="2">
    <source>
        <dbReference type="EMBL" id="CAB4136813.1"/>
    </source>
</evidence>
<name>A0A6J5LUP2_9CAUD</name>
<feature type="domain" description="Putative DnaT-like" evidence="1">
    <location>
        <begin position="1"/>
        <end position="179"/>
    </location>
</feature>
<evidence type="ECO:0000313" key="3">
    <source>
        <dbReference type="EMBL" id="CAB4152141.1"/>
    </source>
</evidence>
<proteinExistence type="predicted"/>
<gene>
    <name evidence="2" type="ORF">UFOVP305_47</name>
    <name evidence="3" type="ORF">UFOVP593_53</name>
    <name evidence="4" type="ORF">UFOVP842_8</name>
</gene>
<dbReference type="InterPro" id="IPR046787">
    <property type="entry name" value="DnaT_2"/>
</dbReference>
<dbReference type="EMBL" id="LR796324">
    <property type="protein sequence ID" value="CAB4136813.1"/>
    <property type="molecule type" value="Genomic_DNA"/>
</dbReference>
<dbReference type="Pfam" id="PF20557">
    <property type="entry name" value="DnaT_2"/>
    <property type="match status" value="1"/>
</dbReference>